<feature type="region of interest" description="Disordered" evidence="7">
    <location>
        <begin position="309"/>
        <end position="334"/>
    </location>
</feature>
<evidence type="ECO:0000256" key="7">
    <source>
        <dbReference type="SAM" id="MobiDB-lite"/>
    </source>
</evidence>
<evidence type="ECO:0000256" key="2">
    <source>
        <dbReference type="ARBA" id="ARBA00005364"/>
    </source>
</evidence>
<dbReference type="Proteomes" id="UP001295423">
    <property type="component" value="Unassembled WGS sequence"/>
</dbReference>
<dbReference type="GO" id="GO:0006874">
    <property type="term" value="P:intracellular calcium ion homeostasis"/>
    <property type="evidence" value="ECO:0007669"/>
    <property type="project" value="TreeGrafter"/>
</dbReference>
<keyword evidence="3" id="KW-0050">Antiport</keyword>
<feature type="transmembrane region" description="Helical" evidence="8">
    <location>
        <begin position="426"/>
        <end position="445"/>
    </location>
</feature>
<feature type="transmembrane region" description="Helical" evidence="8">
    <location>
        <begin position="392"/>
        <end position="414"/>
    </location>
</feature>
<dbReference type="GO" id="GO:0008273">
    <property type="term" value="F:calcium, potassium:sodium antiporter activity"/>
    <property type="evidence" value="ECO:0007669"/>
    <property type="project" value="TreeGrafter"/>
</dbReference>
<comment type="subcellular location">
    <subcellularLocation>
        <location evidence="1">Membrane</location>
        <topology evidence="1">Multi-pass membrane protein</topology>
    </subcellularLocation>
</comment>
<dbReference type="InterPro" id="IPR004481">
    <property type="entry name" value="K/Na/Ca-exchanger"/>
</dbReference>
<proteinExistence type="inferred from homology"/>
<dbReference type="Pfam" id="PF01699">
    <property type="entry name" value="Na_Ca_ex"/>
    <property type="match status" value="2"/>
</dbReference>
<dbReference type="PANTHER" id="PTHR10846:SF73">
    <property type="entry name" value="SODIUM_CALCIUM EXCHANGER MEMBRANE REGION DOMAIN-CONTAINING PROTEIN"/>
    <property type="match status" value="1"/>
</dbReference>
<dbReference type="GO" id="GO:0005886">
    <property type="term" value="C:plasma membrane"/>
    <property type="evidence" value="ECO:0007669"/>
    <property type="project" value="TreeGrafter"/>
</dbReference>
<organism evidence="10 11">
    <name type="scientific">Cylindrotheca closterium</name>
    <dbReference type="NCBI Taxonomy" id="2856"/>
    <lineage>
        <taxon>Eukaryota</taxon>
        <taxon>Sar</taxon>
        <taxon>Stramenopiles</taxon>
        <taxon>Ochrophyta</taxon>
        <taxon>Bacillariophyta</taxon>
        <taxon>Bacillariophyceae</taxon>
        <taxon>Bacillariophycidae</taxon>
        <taxon>Bacillariales</taxon>
        <taxon>Bacillariaceae</taxon>
        <taxon>Cylindrotheca</taxon>
    </lineage>
</organism>
<dbReference type="EMBL" id="CAKOGP040001335">
    <property type="protein sequence ID" value="CAJ1945270.1"/>
    <property type="molecule type" value="Genomic_DNA"/>
</dbReference>
<comment type="similarity">
    <text evidence="2">Belongs to the Ca(2+):cation antiporter (CaCA) (TC 2.A.19) family. SLC24A subfamily.</text>
</comment>
<accession>A0AAD2CVG2</accession>
<dbReference type="AlphaFoldDB" id="A0AAD2CVG2"/>
<keyword evidence="6 8" id="KW-0472">Membrane</keyword>
<feature type="domain" description="Sodium/calcium exchanger membrane region" evidence="9">
    <location>
        <begin position="398"/>
        <end position="543"/>
    </location>
</feature>
<reference evidence="10" key="1">
    <citation type="submission" date="2023-08" db="EMBL/GenBank/DDBJ databases">
        <authorList>
            <person name="Audoor S."/>
            <person name="Bilcke G."/>
        </authorList>
    </citation>
    <scope>NUCLEOTIDE SEQUENCE</scope>
</reference>
<feature type="transmembrane region" description="Helical" evidence="8">
    <location>
        <begin position="498"/>
        <end position="518"/>
    </location>
</feature>
<evidence type="ECO:0000259" key="9">
    <source>
        <dbReference type="Pfam" id="PF01699"/>
    </source>
</evidence>
<dbReference type="NCBIfam" id="TIGR00367">
    <property type="entry name" value="calcium/sodium antiporter"/>
    <property type="match status" value="1"/>
</dbReference>
<keyword evidence="3" id="KW-0813">Transport</keyword>
<evidence type="ECO:0000256" key="5">
    <source>
        <dbReference type="ARBA" id="ARBA00022989"/>
    </source>
</evidence>
<evidence type="ECO:0000256" key="6">
    <source>
        <dbReference type="ARBA" id="ARBA00023136"/>
    </source>
</evidence>
<dbReference type="InterPro" id="IPR004837">
    <property type="entry name" value="NaCa_Exmemb"/>
</dbReference>
<sequence>MESSIIPYFSDRRDFIPSTPKTIAFLQESSLVAVTTLQQMTELDGEDGASLLTWTRLILITAVSFWCQAVVTEERLVPALNVIAERFNISDDIAGATLMAAGASSPELFSSFVALFITHSAMGMGTIVGSEIFNQLVICAGAVYASKSGNLKLDRKIVFREVGFYGLAILLLYIALQDVREIPIGNEISDAEDMELEERIFISFGGSFMILAGYIAYVMVCANMKTVVAFFEKLPVPSWKRISYQALPKEVELNEEVTVEEKKAEAHDDFNDDNLAIEMIASKRSDDLDVSLATDPNTSLEEVVDHEGTVVSHRRHPHSTLDSDDTLPNTEKKDHYEDHQDHTSLIAFPTNSPGLQIFLYFFLLPLRYAMHLTIPDVNGPQRDGALDKNYRAYLATFQCLLWLVMGSYAMVASLESLAKLLNVPDSVVGVTVSAAGTSLPNYIASKIAAEKGLGNQAVSNAFGSNTFNILVGLGLPWTLYTSFATGFEPYNDLRNDDIIESIVILAIVLLVFVVLMAMSDYVLYRWHGHLFAVMYAGYLGLVVFQNWDWDFRVEEAQAAVDNVVP</sequence>
<keyword evidence="5 8" id="KW-1133">Transmembrane helix</keyword>
<name>A0AAD2CVG2_9STRA</name>
<evidence type="ECO:0000313" key="11">
    <source>
        <dbReference type="Proteomes" id="UP001295423"/>
    </source>
</evidence>
<keyword evidence="11" id="KW-1185">Reference proteome</keyword>
<dbReference type="PANTHER" id="PTHR10846">
    <property type="entry name" value="SODIUM/POTASSIUM/CALCIUM EXCHANGER"/>
    <property type="match status" value="1"/>
</dbReference>
<feature type="domain" description="Sodium/calcium exchanger membrane region" evidence="9">
    <location>
        <begin position="69"/>
        <end position="220"/>
    </location>
</feature>
<evidence type="ECO:0000256" key="1">
    <source>
        <dbReference type="ARBA" id="ARBA00004141"/>
    </source>
</evidence>
<protein>
    <recommendedName>
        <fullName evidence="9">Sodium/calcium exchanger membrane region domain-containing protein</fullName>
    </recommendedName>
</protein>
<dbReference type="Gene3D" id="1.20.1420.30">
    <property type="entry name" value="NCX, central ion-binding region"/>
    <property type="match status" value="2"/>
</dbReference>
<dbReference type="InterPro" id="IPR044880">
    <property type="entry name" value="NCX_ion-bd_dom_sf"/>
</dbReference>
<dbReference type="GO" id="GO:0005262">
    <property type="term" value="F:calcium channel activity"/>
    <property type="evidence" value="ECO:0007669"/>
    <property type="project" value="TreeGrafter"/>
</dbReference>
<evidence type="ECO:0000313" key="10">
    <source>
        <dbReference type="EMBL" id="CAJ1945270.1"/>
    </source>
</evidence>
<keyword evidence="4 8" id="KW-0812">Transmembrane</keyword>
<evidence type="ECO:0000256" key="8">
    <source>
        <dbReference type="SAM" id="Phobius"/>
    </source>
</evidence>
<gene>
    <name evidence="10" type="ORF">CYCCA115_LOCUS9414</name>
</gene>
<feature type="transmembrane region" description="Helical" evidence="8">
    <location>
        <begin position="457"/>
        <end position="478"/>
    </location>
</feature>
<feature type="transmembrane region" description="Helical" evidence="8">
    <location>
        <begin position="157"/>
        <end position="176"/>
    </location>
</feature>
<evidence type="ECO:0000256" key="4">
    <source>
        <dbReference type="ARBA" id="ARBA00022692"/>
    </source>
</evidence>
<feature type="transmembrane region" description="Helical" evidence="8">
    <location>
        <begin position="530"/>
        <end position="547"/>
    </location>
</feature>
<comment type="caution">
    <text evidence="10">The sequence shown here is derived from an EMBL/GenBank/DDBJ whole genome shotgun (WGS) entry which is preliminary data.</text>
</comment>
<feature type="transmembrane region" description="Helical" evidence="8">
    <location>
        <begin position="200"/>
        <end position="220"/>
    </location>
</feature>
<evidence type="ECO:0000256" key="3">
    <source>
        <dbReference type="ARBA" id="ARBA00022449"/>
    </source>
</evidence>
<feature type="transmembrane region" description="Helical" evidence="8">
    <location>
        <begin position="123"/>
        <end position="145"/>
    </location>
</feature>